<feature type="non-terminal residue" evidence="1">
    <location>
        <position position="176"/>
    </location>
</feature>
<protein>
    <submittedName>
        <fullName evidence="1">Uncharacterized protein</fullName>
    </submittedName>
</protein>
<evidence type="ECO:0000313" key="1">
    <source>
        <dbReference type="EMBL" id="CAH2315783.1"/>
    </source>
</evidence>
<accession>A0AAD1WL20</accession>
<sequence>RTNQTLRMSVCQQTKGKVWYLRHVMCMGSQGAQSSCCPLTPNPEKQPMPFFRRMAQIHKTYSAAWRDLDSLCEIKTGDAYWPIMARSFTDAPLTTDTDFQSGITFCEQLRVWAQDKLADQATCINDIVQDKLESVEKYHSRLTQTFSDLGWSERSYTHQLTQVLTMELPHHNTVKN</sequence>
<dbReference type="Proteomes" id="UP001295444">
    <property type="component" value="Chromosome 09"/>
</dbReference>
<proteinExistence type="predicted"/>
<gene>
    <name evidence="1" type="ORF">PECUL_23A030916</name>
</gene>
<dbReference type="AlphaFoldDB" id="A0AAD1WL20"/>
<organism evidence="1 2">
    <name type="scientific">Pelobates cultripes</name>
    <name type="common">Western spadefoot toad</name>
    <dbReference type="NCBI Taxonomy" id="61616"/>
    <lineage>
        <taxon>Eukaryota</taxon>
        <taxon>Metazoa</taxon>
        <taxon>Chordata</taxon>
        <taxon>Craniata</taxon>
        <taxon>Vertebrata</taxon>
        <taxon>Euteleostomi</taxon>
        <taxon>Amphibia</taxon>
        <taxon>Batrachia</taxon>
        <taxon>Anura</taxon>
        <taxon>Pelobatoidea</taxon>
        <taxon>Pelobatidae</taxon>
        <taxon>Pelobates</taxon>
    </lineage>
</organism>
<keyword evidence="2" id="KW-1185">Reference proteome</keyword>
<reference evidence="1" key="1">
    <citation type="submission" date="2022-03" db="EMBL/GenBank/DDBJ databases">
        <authorList>
            <person name="Alioto T."/>
            <person name="Alioto T."/>
            <person name="Gomez Garrido J."/>
        </authorList>
    </citation>
    <scope>NUCLEOTIDE SEQUENCE</scope>
</reference>
<feature type="non-terminal residue" evidence="1">
    <location>
        <position position="1"/>
    </location>
</feature>
<evidence type="ECO:0000313" key="2">
    <source>
        <dbReference type="Proteomes" id="UP001295444"/>
    </source>
</evidence>
<dbReference type="EMBL" id="OW240920">
    <property type="protein sequence ID" value="CAH2315783.1"/>
    <property type="molecule type" value="Genomic_DNA"/>
</dbReference>
<name>A0AAD1WL20_PELCU</name>